<reference evidence="3" key="1">
    <citation type="journal article" date="2023" name="Plant J.">
        <title>Genome sequences and population genomics provide insights into the demographic history, inbreeding, and mutation load of two 'living fossil' tree species of Dipteronia.</title>
        <authorList>
            <person name="Feng Y."/>
            <person name="Comes H.P."/>
            <person name="Chen J."/>
            <person name="Zhu S."/>
            <person name="Lu R."/>
            <person name="Zhang X."/>
            <person name="Li P."/>
            <person name="Qiu J."/>
            <person name="Olsen K.M."/>
            <person name="Qiu Y."/>
        </authorList>
    </citation>
    <scope>NUCLEOTIDE SEQUENCE</scope>
    <source>
        <strain evidence="3">KIB01</strain>
    </source>
</reference>
<dbReference type="EMBL" id="JANJYI010000005">
    <property type="protein sequence ID" value="KAK2649410.1"/>
    <property type="molecule type" value="Genomic_DNA"/>
</dbReference>
<dbReference type="InterPro" id="IPR025836">
    <property type="entry name" value="Zn_knuckle_CX2CX4HX4C"/>
</dbReference>
<sequence length="162" mass="18177">MTKKIGQFLGSIIDEVEEIDQRASWDCDGKFLRVRAVIDVERPRPGILRVDVLGDGVETVMLLRYERLPDHCFHCGRLGHKTRECIYFNDGQSENASLEFLCGAWLKAENPVTLSIQRDKPGSQSCGEVTDKGCTDGADCQVRTYMGGVEKGKELSLRIPRE</sequence>
<gene>
    <name evidence="3" type="ORF">Ddye_016899</name>
</gene>
<dbReference type="GO" id="GO:0008270">
    <property type="term" value="F:zinc ion binding"/>
    <property type="evidence" value="ECO:0007669"/>
    <property type="project" value="UniProtKB-KW"/>
</dbReference>
<dbReference type="InterPro" id="IPR040256">
    <property type="entry name" value="At4g02000-like"/>
</dbReference>
<evidence type="ECO:0000259" key="2">
    <source>
        <dbReference type="PROSITE" id="PS50158"/>
    </source>
</evidence>
<protein>
    <recommendedName>
        <fullName evidence="2">CCHC-type domain-containing protein</fullName>
    </recommendedName>
</protein>
<keyword evidence="4" id="KW-1185">Reference proteome</keyword>
<evidence type="ECO:0000313" key="4">
    <source>
        <dbReference type="Proteomes" id="UP001280121"/>
    </source>
</evidence>
<dbReference type="PROSITE" id="PS50158">
    <property type="entry name" value="ZF_CCHC"/>
    <property type="match status" value="1"/>
</dbReference>
<dbReference type="Proteomes" id="UP001280121">
    <property type="component" value="Unassembled WGS sequence"/>
</dbReference>
<dbReference type="PANTHER" id="PTHR31286:SF167">
    <property type="entry name" value="OS09G0268800 PROTEIN"/>
    <property type="match status" value="1"/>
</dbReference>
<name>A0AAD9X101_9ROSI</name>
<keyword evidence="1" id="KW-0862">Zinc</keyword>
<evidence type="ECO:0000313" key="3">
    <source>
        <dbReference type="EMBL" id="KAK2649410.1"/>
    </source>
</evidence>
<proteinExistence type="predicted"/>
<dbReference type="AlphaFoldDB" id="A0AAD9X101"/>
<dbReference type="Pfam" id="PF14392">
    <property type="entry name" value="zf-CCHC_4"/>
    <property type="match status" value="1"/>
</dbReference>
<dbReference type="InterPro" id="IPR001878">
    <property type="entry name" value="Znf_CCHC"/>
</dbReference>
<feature type="domain" description="CCHC-type" evidence="2">
    <location>
        <begin position="72"/>
        <end position="85"/>
    </location>
</feature>
<dbReference type="PANTHER" id="PTHR31286">
    <property type="entry name" value="GLYCINE-RICH CELL WALL STRUCTURAL PROTEIN 1.8-LIKE"/>
    <property type="match status" value="1"/>
</dbReference>
<keyword evidence="1" id="KW-0863">Zinc-finger</keyword>
<dbReference type="SUPFAM" id="SSF57756">
    <property type="entry name" value="Retrovirus zinc finger-like domains"/>
    <property type="match status" value="1"/>
</dbReference>
<dbReference type="InterPro" id="IPR036875">
    <property type="entry name" value="Znf_CCHC_sf"/>
</dbReference>
<comment type="caution">
    <text evidence="3">The sequence shown here is derived from an EMBL/GenBank/DDBJ whole genome shotgun (WGS) entry which is preliminary data.</text>
</comment>
<organism evidence="3 4">
    <name type="scientific">Dipteronia dyeriana</name>
    <dbReference type="NCBI Taxonomy" id="168575"/>
    <lineage>
        <taxon>Eukaryota</taxon>
        <taxon>Viridiplantae</taxon>
        <taxon>Streptophyta</taxon>
        <taxon>Embryophyta</taxon>
        <taxon>Tracheophyta</taxon>
        <taxon>Spermatophyta</taxon>
        <taxon>Magnoliopsida</taxon>
        <taxon>eudicotyledons</taxon>
        <taxon>Gunneridae</taxon>
        <taxon>Pentapetalae</taxon>
        <taxon>rosids</taxon>
        <taxon>malvids</taxon>
        <taxon>Sapindales</taxon>
        <taxon>Sapindaceae</taxon>
        <taxon>Hippocastanoideae</taxon>
        <taxon>Acereae</taxon>
        <taxon>Dipteronia</taxon>
    </lineage>
</organism>
<keyword evidence="1" id="KW-0479">Metal-binding</keyword>
<evidence type="ECO:0000256" key="1">
    <source>
        <dbReference type="PROSITE-ProRule" id="PRU00047"/>
    </source>
</evidence>
<accession>A0AAD9X101</accession>
<dbReference type="GO" id="GO:0003676">
    <property type="term" value="F:nucleic acid binding"/>
    <property type="evidence" value="ECO:0007669"/>
    <property type="project" value="InterPro"/>
</dbReference>